<dbReference type="Proteomes" id="UP000031829">
    <property type="component" value="Plasmid pBMV_2"/>
</dbReference>
<feature type="chain" id="PRO_5039209295" evidence="2">
    <location>
        <begin position="27"/>
        <end position="157"/>
    </location>
</feature>
<keyword evidence="2" id="KW-0732">Signal</keyword>
<evidence type="ECO:0000256" key="1">
    <source>
        <dbReference type="SAM" id="Coils"/>
    </source>
</evidence>
<name>A0A0B6AWT4_PRIM2</name>
<dbReference type="KEGG" id="bmeg:BG04_5602"/>
<dbReference type="Pfam" id="PF09580">
    <property type="entry name" value="Spore_YhcN_YlaJ"/>
    <property type="match status" value="1"/>
</dbReference>
<evidence type="ECO:0000313" key="4">
    <source>
        <dbReference type="Proteomes" id="UP000031829"/>
    </source>
</evidence>
<accession>A0A0B6AWT4</accession>
<sequence>MKRKIRRLNHFLFLAMIIVYISGCTGQQNHSTNDNNDTTIVKVHTSKPINQTVANQAKEKIIKEEEVSAVKAVNTDKELLMAIKVDQFHRFQLKKIKKNVKTDVEKAYPDYKVLVSTDQKIYWELEQLEEKLQKDKTKKKTLKREFNNIKNLMKEKA</sequence>
<dbReference type="GeneID" id="93645906"/>
<dbReference type="RefSeq" id="WP_034655731.1">
    <property type="nucleotide sequence ID" value="NZ_CP009921.1"/>
</dbReference>
<feature type="signal peptide" evidence="2">
    <location>
        <begin position="1"/>
        <end position="26"/>
    </location>
</feature>
<reference evidence="3 4" key="1">
    <citation type="journal article" date="2015" name="Genome Announc.">
        <title>Complete genome sequences for 35 biothreat assay-relevant bacillus species.</title>
        <authorList>
            <person name="Johnson S.L."/>
            <person name="Daligault H.E."/>
            <person name="Davenport K.W."/>
            <person name="Jaissle J."/>
            <person name="Frey K.G."/>
            <person name="Ladner J.T."/>
            <person name="Broomall S.M."/>
            <person name="Bishop-Lilly K.A."/>
            <person name="Bruce D.C."/>
            <person name="Gibbons H.S."/>
            <person name="Coyne S.R."/>
            <person name="Lo C.C."/>
            <person name="Meincke L."/>
            <person name="Munk A.C."/>
            <person name="Koroleva G.I."/>
            <person name="Rosenzweig C.N."/>
            <person name="Palacios G.F."/>
            <person name="Redden C.L."/>
            <person name="Minogue T.D."/>
            <person name="Chain P.S."/>
        </authorList>
    </citation>
    <scope>NUCLEOTIDE SEQUENCE [LARGE SCALE GENOMIC DNA]</scope>
    <source>
        <strain evidence="4">ATCC 14581 / DSM 32 / JCM 2506 / NBRC 15308 / NCIMB 9376 / NCTC 10342 / NRRL B-14308 / VKM B-512</strain>
        <plasmid evidence="3 4">pBMV_2</plasmid>
    </source>
</reference>
<dbReference type="InterPro" id="IPR019076">
    <property type="entry name" value="Spore_lipoprot_YhcN/YlaJ-like"/>
</dbReference>
<protein>
    <submittedName>
        <fullName evidence="3">Sporulation lipoYhcN/YlaJ family protein</fullName>
    </submittedName>
</protein>
<feature type="coiled-coil region" evidence="1">
    <location>
        <begin position="125"/>
        <end position="152"/>
    </location>
</feature>
<keyword evidence="3" id="KW-0614">Plasmid</keyword>
<evidence type="ECO:0000256" key="2">
    <source>
        <dbReference type="SAM" id="SignalP"/>
    </source>
</evidence>
<dbReference type="HOGENOM" id="CLU_141471_0_0_9"/>
<dbReference type="EMBL" id="CP009921">
    <property type="protein sequence ID" value="AJI25567.1"/>
    <property type="molecule type" value="Genomic_DNA"/>
</dbReference>
<evidence type="ECO:0000313" key="3">
    <source>
        <dbReference type="EMBL" id="AJI25567.1"/>
    </source>
</evidence>
<geneLocation type="plasmid" evidence="3 4">
    <name>pBMV_2</name>
</geneLocation>
<dbReference type="AlphaFoldDB" id="A0A0B6AWT4"/>
<keyword evidence="1" id="KW-0175">Coiled coil</keyword>
<proteinExistence type="predicted"/>
<gene>
    <name evidence="3" type="ORF">BG04_5602</name>
</gene>
<organism evidence="3 4">
    <name type="scientific">Priestia megaterium (strain ATCC 14581 / DSM 32 / CCUG 1817 / JCM 2506 / NBRC 15308 / NCIMB 9376 / NCTC 10342 / NRRL B-14308 / VKM B-512 / Ford 19)</name>
    <name type="common">Bacillus megaterium</name>
    <dbReference type="NCBI Taxonomy" id="1348623"/>
    <lineage>
        <taxon>Bacteria</taxon>
        <taxon>Bacillati</taxon>
        <taxon>Bacillota</taxon>
        <taxon>Bacilli</taxon>
        <taxon>Bacillales</taxon>
        <taxon>Bacillaceae</taxon>
        <taxon>Priestia</taxon>
    </lineage>
</organism>